<dbReference type="GO" id="GO:0030246">
    <property type="term" value="F:carbohydrate binding"/>
    <property type="evidence" value="ECO:0007669"/>
    <property type="project" value="InterPro"/>
</dbReference>
<evidence type="ECO:0000256" key="1">
    <source>
        <dbReference type="SAM" id="SignalP"/>
    </source>
</evidence>
<gene>
    <name evidence="2" type="ORF">C7379_10770</name>
</gene>
<dbReference type="Proteomes" id="UP000245870">
    <property type="component" value="Unassembled WGS sequence"/>
</dbReference>
<keyword evidence="1" id="KW-0732">Signal</keyword>
<dbReference type="GO" id="GO:0005975">
    <property type="term" value="P:carbohydrate metabolic process"/>
    <property type="evidence" value="ECO:0007669"/>
    <property type="project" value="InterPro"/>
</dbReference>
<dbReference type="Pfam" id="PF16153">
    <property type="entry name" value="DUF4861"/>
    <property type="match status" value="1"/>
</dbReference>
<organism evidence="2 3">
    <name type="scientific">Hallella colorans</name>
    <dbReference type="NCBI Taxonomy" id="1703337"/>
    <lineage>
        <taxon>Bacteria</taxon>
        <taxon>Pseudomonadati</taxon>
        <taxon>Bacteroidota</taxon>
        <taxon>Bacteroidia</taxon>
        <taxon>Bacteroidales</taxon>
        <taxon>Prevotellaceae</taxon>
        <taxon>Hallella</taxon>
    </lineage>
</organism>
<keyword evidence="3" id="KW-1185">Reference proteome</keyword>
<proteinExistence type="predicted"/>
<dbReference type="InterPro" id="IPR011013">
    <property type="entry name" value="Gal_mutarotase_sf_dom"/>
</dbReference>
<dbReference type="RefSeq" id="WP_207773396.1">
    <property type="nucleotide sequence ID" value="NZ_QENY01000007.1"/>
</dbReference>
<feature type="chain" id="PRO_5015415221" evidence="1">
    <location>
        <begin position="22"/>
        <end position="403"/>
    </location>
</feature>
<accession>A0A2U0UBW5</accession>
<comment type="caution">
    <text evidence="2">The sequence shown here is derived from an EMBL/GenBank/DDBJ whole genome shotgun (WGS) entry which is preliminary data.</text>
</comment>
<feature type="signal peptide" evidence="1">
    <location>
        <begin position="1"/>
        <end position="21"/>
    </location>
</feature>
<sequence>MTKLFRLLFANLLFAPMTLWAADVTITVHNDAPTQRQELVEIDAVEVTRRLGVDNGTPFIVRNQMGQEETYQITHDGKLLIDAAVKPCGQTVFTVSVGHPAPMRRWVEGKLYTMREDDIGWENDRGMYRVYGPALQRTGEKSYGIDVWTKNSKELQMSDRYYKNLEGFIAGNEKPTNDKKKWESRLQTSFHLDHGDGLDCYAVGPTLGCGAPALMVNNDLLMPYCYKTYKILDNGPLRFTVELVFNPTRIKNDPNVVEHRIISLDKGSNFNKMIVWYEGLSEPCDLAAGVVIHTADTKSVVLGKNFVQYADPTDQPDKYGFQLYVAALFPYGAQTRMLRYGGHDDGIAGHAVGVKKALKNKERYTYYFGSAWSKYDVRCQEEWQVRIDHYMKALERPLVAVIQ</sequence>
<evidence type="ECO:0000313" key="2">
    <source>
        <dbReference type="EMBL" id="PVX55091.1"/>
    </source>
</evidence>
<dbReference type="AlphaFoldDB" id="A0A2U0UBW5"/>
<dbReference type="EMBL" id="QENY01000007">
    <property type="protein sequence ID" value="PVX55091.1"/>
    <property type="molecule type" value="Genomic_DNA"/>
</dbReference>
<dbReference type="GO" id="GO:0003824">
    <property type="term" value="F:catalytic activity"/>
    <property type="evidence" value="ECO:0007669"/>
    <property type="project" value="InterPro"/>
</dbReference>
<evidence type="ECO:0000313" key="3">
    <source>
        <dbReference type="Proteomes" id="UP000245870"/>
    </source>
</evidence>
<reference evidence="2 3" key="1">
    <citation type="submission" date="2018-05" db="EMBL/GenBank/DDBJ databases">
        <title>Genomic Encyclopedia of Type Strains, Phase IV (KMG-IV): sequencing the most valuable type-strain genomes for metagenomic binning, comparative biology and taxonomic classification.</title>
        <authorList>
            <person name="Goeker M."/>
        </authorList>
    </citation>
    <scope>NUCLEOTIDE SEQUENCE [LARGE SCALE GENOMIC DNA]</scope>
    <source>
        <strain evidence="2 3">DSM 100333</strain>
    </source>
</reference>
<dbReference type="InterPro" id="IPR032342">
    <property type="entry name" value="DUF4861"/>
</dbReference>
<dbReference type="SUPFAM" id="SSF74650">
    <property type="entry name" value="Galactose mutarotase-like"/>
    <property type="match status" value="1"/>
</dbReference>
<name>A0A2U0UBW5_9BACT</name>
<protein>
    <submittedName>
        <fullName evidence="2">Uncharacterized protein DUF4861</fullName>
    </submittedName>
</protein>